<dbReference type="STRING" id="34004.SAMN04488021_1659"/>
<dbReference type="EMBL" id="FOPU01000065">
    <property type="protein sequence ID" value="SFI07979.1"/>
    <property type="molecule type" value="Genomic_DNA"/>
</dbReference>
<evidence type="ECO:0000313" key="2">
    <source>
        <dbReference type="Proteomes" id="UP000183635"/>
    </source>
</evidence>
<accession>A0A1I3F9W5</accession>
<dbReference type="Proteomes" id="UP000183635">
    <property type="component" value="Unassembled WGS sequence"/>
</dbReference>
<organism evidence="1 2">
    <name type="scientific">Paracoccus aminovorans</name>
    <dbReference type="NCBI Taxonomy" id="34004"/>
    <lineage>
        <taxon>Bacteria</taxon>
        <taxon>Pseudomonadati</taxon>
        <taxon>Pseudomonadota</taxon>
        <taxon>Alphaproteobacteria</taxon>
        <taxon>Rhodobacterales</taxon>
        <taxon>Paracoccaceae</taxon>
        <taxon>Paracoccus</taxon>
    </lineage>
</organism>
<feature type="non-terminal residue" evidence="1">
    <location>
        <position position="46"/>
    </location>
</feature>
<gene>
    <name evidence="1" type="ORF">SAMN04488021_1659</name>
</gene>
<proteinExistence type="predicted"/>
<reference evidence="1 2" key="1">
    <citation type="submission" date="2016-10" db="EMBL/GenBank/DDBJ databases">
        <authorList>
            <person name="de Groot N.N."/>
        </authorList>
    </citation>
    <scope>NUCLEOTIDE SEQUENCE [LARGE SCALE GENOMIC DNA]</scope>
    <source>
        <strain evidence="1 2">DSM 8537</strain>
    </source>
</reference>
<dbReference type="AlphaFoldDB" id="A0A1I3F9W5"/>
<evidence type="ECO:0000313" key="1">
    <source>
        <dbReference type="EMBL" id="SFI07979.1"/>
    </source>
</evidence>
<sequence>MSVGLAEMRALAGRLYAAAVTAADPALAVRRHFERHPDPGVAGHST</sequence>
<keyword evidence="2" id="KW-1185">Reference proteome</keyword>
<name>A0A1I3F9W5_9RHOB</name>
<protein>
    <submittedName>
        <fullName evidence="1">Uncharacterized protein</fullName>
    </submittedName>
</protein>